<dbReference type="GO" id="GO:0000156">
    <property type="term" value="F:phosphorelay response regulator activity"/>
    <property type="evidence" value="ECO:0007669"/>
    <property type="project" value="TreeGrafter"/>
</dbReference>
<gene>
    <name evidence="15" type="primary">ompR_1</name>
    <name evidence="14" type="synonym">ompR_2</name>
    <name evidence="14" type="ORF">IFDJLNFL_3753</name>
    <name evidence="15" type="ORF">MTDSW087_00203</name>
</gene>
<evidence type="ECO:0000256" key="5">
    <source>
        <dbReference type="ARBA" id="ARBA00023015"/>
    </source>
</evidence>
<dbReference type="GO" id="GO:0000976">
    <property type="term" value="F:transcription cis-regulatory region binding"/>
    <property type="evidence" value="ECO:0007669"/>
    <property type="project" value="TreeGrafter"/>
</dbReference>
<dbReference type="InterPro" id="IPR011006">
    <property type="entry name" value="CheY-like_superfamily"/>
</dbReference>
<dbReference type="CDD" id="cd00383">
    <property type="entry name" value="trans_reg_C"/>
    <property type="match status" value="1"/>
</dbReference>
<protein>
    <recommendedName>
        <fullName evidence="9">Regulatory protein VirG</fullName>
    </recommendedName>
</protein>
<dbReference type="SMART" id="SM00448">
    <property type="entry name" value="REC"/>
    <property type="match status" value="1"/>
</dbReference>
<reference evidence="14" key="2">
    <citation type="journal article" date="2021" name="Front. Microbiol.">
        <title>Comprehensive Comparative Genomics and Phenotyping of Methylobacterium Species.</title>
        <authorList>
            <person name="Alessa O."/>
            <person name="Ogura Y."/>
            <person name="Fujitani Y."/>
            <person name="Takami H."/>
            <person name="Hayashi T."/>
            <person name="Sahin N."/>
            <person name="Tani A."/>
        </authorList>
    </citation>
    <scope>NUCLEOTIDE SEQUENCE</scope>
    <source>
        <strain evidence="14">DSM 22415</strain>
    </source>
</reference>
<keyword evidence="7" id="KW-0010">Activator</keyword>
<evidence type="ECO:0000259" key="12">
    <source>
        <dbReference type="PROSITE" id="PS50110"/>
    </source>
</evidence>
<dbReference type="InterPro" id="IPR001789">
    <property type="entry name" value="Sig_transdc_resp-reg_receiver"/>
</dbReference>
<name>A0A564FS49_9HYPH</name>
<dbReference type="SUPFAM" id="SSF52172">
    <property type="entry name" value="CheY-like"/>
    <property type="match status" value="1"/>
</dbReference>
<dbReference type="SUPFAM" id="SSF46894">
    <property type="entry name" value="C-terminal effector domain of the bipartite response regulators"/>
    <property type="match status" value="1"/>
</dbReference>
<dbReference type="GO" id="GO:0006355">
    <property type="term" value="P:regulation of DNA-templated transcription"/>
    <property type="evidence" value="ECO:0007669"/>
    <property type="project" value="InterPro"/>
</dbReference>
<feature type="domain" description="Response regulatory" evidence="12">
    <location>
        <begin position="26"/>
        <end position="139"/>
    </location>
</feature>
<dbReference type="EMBL" id="BPQI01000121">
    <property type="protein sequence ID" value="GJD57840.1"/>
    <property type="molecule type" value="Genomic_DNA"/>
</dbReference>
<dbReference type="Proteomes" id="UP001055303">
    <property type="component" value="Unassembled WGS sequence"/>
</dbReference>
<evidence type="ECO:0000256" key="1">
    <source>
        <dbReference type="ARBA" id="ARBA00004496"/>
    </source>
</evidence>
<organism evidence="15 16">
    <name type="scientific">Methylobacterium dankookense</name>
    <dbReference type="NCBI Taxonomy" id="560405"/>
    <lineage>
        <taxon>Bacteria</taxon>
        <taxon>Pseudomonadati</taxon>
        <taxon>Pseudomonadota</taxon>
        <taxon>Alphaproteobacteria</taxon>
        <taxon>Hyphomicrobiales</taxon>
        <taxon>Methylobacteriaceae</taxon>
        <taxon>Methylobacterium</taxon>
    </lineage>
</organism>
<evidence type="ECO:0000313" key="14">
    <source>
        <dbReference type="EMBL" id="GJD57840.1"/>
    </source>
</evidence>
<evidence type="ECO:0000256" key="6">
    <source>
        <dbReference type="ARBA" id="ARBA00023125"/>
    </source>
</evidence>
<evidence type="ECO:0000256" key="4">
    <source>
        <dbReference type="ARBA" id="ARBA00023012"/>
    </source>
</evidence>
<dbReference type="GO" id="GO:0005829">
    <property type="term" value="C:cytosol"/>
    <property type="evidence" value="ECO:0007669"/>
    <property type="project" value="TreeGrafter"/>
</dbReference>
<dbReference type="InterPro" id="IPR036388">
    <property type="entry name" value="WH-like_DNA-bd_sf"/>
</dbReference>
<evidence type="ECO:0000256" key="11">
    <source>
        <dbReference type="PROSITE-ProRule" id="PRU01091"/>
    </source>
</evidence>
<keyword evidence="6 11" id="KW-0238">DNA-binding</keyword>
<dbReference type="InterPro" id="IPR039420">
    <property type="entry name" value="WalR-like"/>
</dbReference>
<evidence type="ECO:0000313" key="16">
    <source>
        <dbReference type="Proteomes" id="UP000401717"/>
    </source>
</evidence>
<evidence type="ECO:0000256" key="3">
    <source>
        <dbReference type="ARBA" id="ARBA00022553"/>
    </source>
</evidence>
<comment type="subcellular location">
    <subcellularLocation>
        <location evidence="1">Cytoplasm</location>
    </subcellularLocation>
</comment>
<evidence type="ECO:0000313" key="17">
    <source>
        <dbReference type="Proteomes" id="UP001055303"/>
    </source>
</evidence>
<reference evidence="14" key="3">
    <citation type="submission" date="2021-08" db="EMBL/GenBank/DDBJ databases">
        <authorList>
            <person name="Tani A."/>
            <person name="Ola A."/>
            <person name="Ogura Y."/>
            <person name="Katsura K."/>
            <person name="Hayashi T."/>
        </authorList>
    </citation>
    <scope>NUCLEOTIDE SEQUENCE</scope>
    <source>
        <strain evidence="14">DSM 22415</strain>
    </source>
</reference>
<feature type="domain" description="OmpR/PhoB-type" evidence="13">
    <location>
        <begin position="152"/>
        <end position="252"/>
    </location>
</feature>
<dbReference type="PROSITE" id="PS51755">
    <property type="entry name" value="OMPR_PHOB"/>
    <property type="match status" value="1"/>
</dbReference>
<evidence type="ECO:0000256" key="2">
    <source>
        <dbReference type="ARBA" id="ARBA00022490"/>
    </source>
</evidence>
<dbReference type="PROSITE" id="PS50110">
    <property type="entry name" value="RESPONSE_REGULATORY"/>
    <property type="match status" value="1"/>
</dbReference>
<evidence type="ECO:0000256" key="9">
    <source>
        <dbReference type="ARBA" id="ARBA00067337"/>
    </source>
</evidence>
<evidence type="ECO:0000256" key="10">
    <source>
        <dbReference type="PROSITE-ProRule" id="PRU00169"/>
    </source>
</evidence>
<dbReference type="Gene3D" id="6.10.250.690">
    <property type="match status" value="1"/>
</dbReference>
<sequence length="257" mass="28464">MRPGPGHNQCMLATEPSVMTATATPHILVVEDDREISALVARYLRGNECRVTLAGDGREMDRVLGDARVDLIVLDLMLPGEDGLSLCRRLRAASQVPVLMLTAKSEEIDRIIGLELGADDYLAKPFNPRELLARIRAILRRTAANATDEDGVRRLHFAGWTLDVSLRQVLSPEGARVAVTGAEFDLLHALCLRPGRVLSRDQLLDLTQGRAAGPFERSIDVLISRIRQKIERDSRNPEIIRTIRSGGYLFTPEVTRA</sequence>
<dbReference type="SMART" id="SM00862">
    <property type="entry name" value="Trans_reg_C"/>
    <property type="match status" value="1"/>
</dbReference>
<dbReference type="PANTHER" id="PTHR48111:SF4">
    <property type="entry name" value="DNA-BINDING DUAL TRANSCRIPTIONAL REGULATOR OMPR"/>
    <property type="match status" value="1"/>
</dbReference>
<keyword evidence="5" id="KW-0805">Transcription regulation</keyword>
<keyword evidence="2" id="KW-0963">Cytoplasm</keyword>
<feature type="modified residue" description="4-aspartylphosphate" evidence="10">
    <location>
        <position position="75"/>
    </location>
</feature>
<evidence type="ECO:0000256" key="8">
    <source>
        <dbReference type="ARBA" id="ARBA00023163"/>
    </source>
</evidence>
<dbReference type="EMBL" id="CABFVH010000001">
    <property type="protein sequence ID" value="VUF10536.1"/>
    <property type="molecule type" value="Genomic_DNA"/>
</dbReference>
<dbReference type="FunFam" id="3.40.50.2300:FF:000001">
    <property type="entry name" value="DNA-binding response regulator PhoB"/>
    <property type="match status" value="1"/>
</dbReference>
<dbReference type="AlphaFoldDB" id="A0A564FS49"/>
<evidence type="ECO:0000256" key="7">
    <source>
        <dbReference type="ARBA" id="ARBA00023159"/>
    </source>
</evidence>
<dbReference type="Proteomes" id="UP000401717">
    <property type="component" value="Unassembled WGS sequence"/>
</dbReference>
<dbReference type="InterPro" id="IPR016032">
    <property type="entry name" value="Sig_transdc_resp-reg_C-effctor"/>
</dbReference>
<dbReference type="Gene3D" id="3.40.50.2300">
    <property type="match status" value="1"/>
</dbReference>
<feature type="DNA-binding region" description="OmpR/PhoB-type" evidence="11">
    <location>
        <begin position="152"/>
        <end position="252"/>
    </location>
</feature>
<dbReference type="FunFam" id="1.10.10.10:FF:000099">
    <property type="entry name" value="Two-component system response regulator TorR"/>
    <property type="match status" value="1"/>
</dbReference>
<dbReference type="Pfam" id="PF00072">
    <property type="entry name" value="Response_reg"/>
    <property type="match status" value="1"/>
</dbReference>
<dbReference type="InterPro" id="IPR001867">
    <property type="entry name" value="OmpR/PhoB-type_DNA-bd"/>
</dbReference>
<evidence type="ECO:0000313" key="15">
    <source>
        <dbReference type="EMBL" id="VUF10536.1"/>
    </source>
</evidence>
<dbReference type="GO" id="GO:0032993">
    <property type="term" value="C:protein-DNA complex"/>
    <property type="evidence" value="ECO:0007669"/>
    <property type="project" value="TreeGrafter"/>
</dbReference>
<accession>A0A564FS49</accession>
<keyword evidence="3 10" id="KW-0597">Phosphoprotein</keyword>
<evidence type="ECO:0000259" key="13">
    <source>
        <dbReference type="PROSITE" id="PS51755"/>
    </source>
</evidence>
<dbReference type="Pfam" id="PF00486">
    <property type="entry name" value="Trans_reg_C"/>
    <property type="match status" value="1"/>
</dbReference>
<keyword evidence="8" id="KW-0804">Transcription</keyword>
<proteinExistence type="predicted"/>
<keyword evidence="17" id="KW-1185">Reference proteome</keyword>
<reference evidence="15 16" key="1">
    <citation type="submission" date="2019-06" db="EMBL/GenBank/DDBJ databases">
        <authorList>
            <person name="Rodrigo-Torres L."/>
            <person name="Arahal R. D."/>
            <person name="Lucena T."/>
        </authorList>
    </citation>
    <scope>NUCLEOTIDE SEQUENCE [LARGE SCALE GENOMIC DNA]</scope>
    <source>
        <strain evidence="15 16">SW08-7</strain>
    </source>
</reference>
<dbReference type="PANTHER" id="PTHR48111">
    <property type="entry name" value="REGULATOR OF RPOS"/>
    <property type="match status" value="1"/>
</dbReference>
<dbReference type="Gene3D" id="1.10.10.10">
    <property type="entry name" value="Winged helix-like DNA-binding domain superfamily/Winged helix DNA-binding domain"/>
    <property type="match status" value="1"/>
</dbReference>
<keyword evidence="4" id="KW-0902">Two-component regulatory system</keyword>